<proteinExistence type="predicted"/>
<sequence length="189" mass="21564">MSSIAKIVEENPHLKPVFDELTEEEKVQLDEYLAIPRMAEAFGTMSTKQGRKILESNKEKSLDFKLWYAKLMIRAILTDPEHRRVITTWEPMEKENEPDPFNAAGSPVRFAKAPAAPPEIENREPKYMMPQPAPRQRGHPQLNFSNVGSNNGSNNGNGNGNKEPNRKKPKSGNRNSKRKNKSKRKTRKN</sequence>
<dbReference type="AlphaFoldDB" id="A0A6C0BIX6"/>
<name>A0A6C0BIX6_9ZZZZ</name>
<accession>A0A6C0BIX6</accession>
<evidence type="ECO:0000313" key="2">
    <source>
        <dbReference type="EMBL" id="QHS91691.1"/>
    </source>
</evidence>
<reference evidence="2" key="1">
    <citation type="journal article" date="2020" name="Nature">
        <title>Giant virus diversity and host interactions through global metagenomics.</title>
        <authorList>
            <person name="Schulz F."/>
            <person name="Roux S."/>
            <person name="Paez-Espino D."/>
            <person name="Jungbluth S."/>
            <person name="Walsh D.A."/>
            <person name="Denef V.J."/>
            <person name="McMahon K.D."/>
            <person name="Konstantinidis K.T."/>
            <person name="Eloe-Fadrosh E.A."/>
            <person name="Kyrpides N.C."/>
            <person name="Woyke T."/>
        </authorList>
    </citation>
    <scope>NUCLEOTIDE SEQUENCE</scope>
    <source>
        <strain evidence="2">GVMAG-M-3300013006-15</strain>
    </source>
</reference>
<evidence type="ECO:0000256" key="1">
    <source>
        <dbReference type="SAM" id="MobiDB-lite"/>
    </source>
</evidence>
<feature type="compositionally biased region" description="Low complexity" evidence="1">
    <location>
        <begin position="143"/>
        <end position="156"/>
    </location>
</feature>
<feature type="compositionally biased region" description="Basic residues" evidence="1">
    <location>
        <begin position="165"/>
        <end position="189"/>
    </location>
</feature>
<feature type="region of interest" description="Disordered" evidence="1">
    <location>
        <begin position="114"/>
        <end position="189"/>
    </location>
</feature>
<protein>
    <submittedName>
        <fullName evidence="2">Uncharacterized protein</fullName>
    </submittedName>
</protein>
<organism evidence="2">
    <name type="scientific">viral metagenome</name>
    <dbReference type="NCBI Taxonomy" id="1070528"/>
    <lineage>
        <taxon>unclassified sequences</taxon>
        <taxon>metagenomes</taxon>
        <taxon>organismal metagenomes</taxon>
    </lineage>
</organism>
<dbReference type="EMBL" id="MN739162">
    <property type="protein sequence ID" value="QHS91691.1"/>
    <property type="molecule type" value="Genomic_DNA"/>
</dbReference>